<keyword evidence="8 9" id="KW-0472">Membrane</keyword>
<keyword evidence="2" id="KW-0813">Transport</keyword>
<feature type="transmembrane region" description="Helical" evidence="9">
    <location>
        <begin position="197"/>
        <end position="218"/>
    </location>
</feature>
<feature type="transmembrane region" description="Helical" evidence="9">
    <location>
        <begin position="249"/>
        <end position="272"/>
    </location>
</feature>
<evidence type="ECO:0000256" key="3">
    <source>
        <dbReference type="ARBA" id="ARBA00022475"/>
    </source>
</evidence>
<accession>A0ABR6WRD0</accession>
<evidence type="ECO:0000313" key="11">
    <source>
        <dbReference type="Proteomes" id="UP000603234"/>
    </source>
</evidence>
<feature type="transmembrane region" description="Helical" evidence="9">
    <location>
        <begin position="278"/>
        <end position="306"/>
    </location>
</feature>
<feature type="transmembrane region" description="Helical" evidence="9">
    <location>
        <begin position="79"/>
        <end position="99"/>
    </location>
</feature>
<evidence type="ECO:0000256" key="6">
    <source>
        <dbReference type="ARBA" id="ARBA00022847"/>
    </source>
</evidence>
<dbReference type="Proteomes" id="UP000603234">
    <property type="component" value="Unassembled WGS sequence"/>
</dbReference>
<reference evidence="10 11" key="1">
    <citation type="journal article" date="2020" name="mSystems">
        <title>Defining Genomic and Predicted Metabolic Features of the Acetobacterium Genus.</title>
        <authorList>
            <person name="Ross D.E."/>
            <person name="Marshall C.W."/>
            <person name="Gulliver D."/>
            <person name="May H.D."/>
            <person name="Norman R.S."/>
        </authorList>
    </citation>
    <scope>NUCLEOTIDE SEQUENCE [LARGE SCALE GENOMIC DNA]</scope>
    <source>
        <strain evidence="10 11">DSM 8238</strain>
    </source>
</reference>
<dbReference type="Pfam" id="PF03812">
    <property type="entry name" value="KdgT"/>
    <property type="match status" value="1"/>
</dbReference>
<gene>
    <name evidence="10" type="ORF">GH808_01265</name>
</gene>
<organism evidence="10 11">
    <name type="scientific">Acetobacterium fimetarium</name>
    <dbReference type="NCBI Taxonomy" id="52691"/>
    <lineage>
        <taxon>Bacteria</taxon>
        <taxon>Bacillati</taxon>
        <taxon>Bacillota</taxon>
        <taxon>Clostridia</taxon>
        <taxon>Eubacteriales</taxon>
        <taxon>Eubacteriaceae</taxon>
        <taxon>Acetobacterium</taxon>
    </lineage>
</organism>
<comment type="similarity">
    <text evidence="1">Belongs to the KdgT transporter family.</text>
</comment>
<evidence type="ECO:0000256" key="7">
    <source>
        <dbReference type="ARBA" id="ARBA00022989"/>
    </source>
</evidence>
<dbReference type="EMBL" id="WJBC01000001">
    <property type="protein sequence ID" value="MBC3803072.1"/>
    <property type="molecule type" value="Genomic_DNA"/>
</dbReference>
<name>A0ABR6WRD0_9FIRM</name>
<dbReference type="RefSeq" id="WP_186840986.1">
    <property type="nucleotide sequence ID" value="NZ_WJBC01000001.1"/>
</dbReference>
<feature type="transmembrane region" description="Helical" evidence="9">
    <location>
        <begin position="12"/>
        <end position="31"/>
    </location>
</feature>
<keyword evidence="5 9" id="KW-0812">Transmembrane</keyword>
<feature type="transmembrane region" description="Helical" evidence="9">
    <location>
        <begin position="105"/>
        <end position="125"/>
    </location>
</feature>
<evidence type="ECO:0000256" key="8">
    <source>
        <dbReference type="ARBA" id="ARBA00023136"/>
    </source>
</evidence>
<evidence type="ECO:0000256" key="4">
    <source>
        <dbReference type="ARBA" id="ARBA00022597"/>
    </source>
</evidence>
<dbReference type="InterPro" id="IPR004684">
    <property type="entry name" value="2keto-3dGluconate_permease"/>
</dbReference>
<keyword evidence="11" id="KW-1185">Reference proteome</keyword>
<feature type="transmembrane region" description="Helical" evidence="9">
    <location>
        <begin position="51"/>
        <end position="67"/>
    </location>
</feature>
<proteinExistence type="inferred from homology"/>
<keyword evidence="6" id="KW-0769">Symport</keyword>
<feature type="transmembrane region" description="Helical" evidence="9">
    <location>
        <begin position="164"/>
        <end position="185"/>
    </location>
</feature>
<comment type="caution">
    <text evidence="10">The sequence shown here is derived from an EMBL/GenBank/DDBJ whole genome shotgun (WGS) entry which is preliminary data.</text>
</comment>
<evidence type="ECO:0000313" key="10">
    <source>
        <dbReference type="EMBL" id="MBC3803072.1"/>
    </source>
</evidence>
<keyword evidence="3" id="KW-1003">Cell membrane</keyword>
<feature type="transmembrane region" description="Helical" evidence="9">
    <location>
        <begin position="224"/>
        <end position="242"/>
    </location>
</feature>
<keyword evidence="7 9" id="KW-1133">Transmembrane helix</keyword>
<evidence type="ECO:0000256" key="2">
    <source>
        <dbReference type="ARBA" id="ARBA00022448"/>
    </source>
</evidence>
<sequence length="335" mass="34325">MQIPIKKTLDKIPGGMMVVPLFLGVLVNTFFPQFLEIGGFTSALFSPKASSTILACFMFLIGSQINFKLAPKALKKGALLITGKFIVGAGIGIFVGLVFGPAGILGLSPLAILAALTNCNGGLYASLASQYGDDTDVGAYALLSLKDGPFFTLVALGASGLAQVPFMALVSVLVPIVIGMILGNLDPDMRKFLGSSKMLLIPFFSFPLGAGMNLQTIVTAGGPGILLGVVAALTGIGAFILLKLFKEEPIIGLATGSTAGNAVATPAAVAAADPTLAVIATVATAQVAAACVVSAIVCPFIVTYAFKYLNSRQAKKVKENHLSGETAGSRIEIAQ</sequence>
<feature type="transmembrane region" description="Helical" evidence="9">
    <location>
        <begin position="137"/>
        <end position="158"/>
    </location>
</feature>
<evidence type="ECO:0000256" key="9">
    <source>
        <dbReference type="SAM" id="Phobius"/>
    </source>
</evidence>
<evidence type="ECO:0000256" key="1">
    <source>
        <dbReference type="ARBA" id="ARBA00006430"/>
    </source>
</evidence>
<evidence type="ECO:0000256" key="5">
    <source>
        <dbReference type="ARBA" id="ARBA00022692"/>
    </source>
</evidence>
<keyword evidence="4" id="KW-0762">Sugar transport</keyword>
<protein>
    <submittedName>
        <fullName evidence="10">2-keto-3-deoxygluconate permease</fullName>
    </submittedName>
</protein>